<reference evidence="2" key="1">
    <citation type="submission" date="2021-02" db="EMBL/GenBank/DDBJ databases">
        <authorList>
            <person name="Nowell W R."/>
        </authorList>
    </citation>
    <scope>NUCLEOTIDE SEQUENCE</scope>
</reference>
<keyword evidence="1" id="KW-0472">Membrane</keyword>
<organism evidence="2 3">
    <name type="scientific">Rotaria magnacalcarata</name>
    <dbReference type="NCBI Taxonomy" id="392030"/>
    <lineage>
        <taxon>Eukaryota</taxon>
        <taxon>Metazoa</taxon>
        <taxon>Spiralia</taxon>
        <taxon>Gnathifera</taxon>
        <taxon>Rotifera</taxon>
        <taxon>Eurotatoria</taxon>
        <taxon>Bdelloidea</taxon>
        <taxon>Philodinida</taxon>
        <taxon>Philodinidae</taxon>
        <taxon>Rotaria</taxon>
    </lineage>
</organism>
<evidence type="ECO:0000256" key="1">
    <source>
        <dbReference type="SAM" id="Phobius"/>
    </source>
</evidence>
<feature type="transmembrane region" description="Helical" evidence="1">
    <location>
        <begin position="177"/>
        <end position="194"/>
    </location>
</feature>
<dbReference type="Proteomes" id="UP000663866">
    <property type="component" value="Unassembled WGS sequence"/>
</dbReference>
<gene>
    <name evidence="2" type="ORF">OVN521_LOCUS42542</name>
</gene>
<keyword evidence="3" id="KW-1185">Reference proteome</keyword>
<evidence type="ECO:0000313" key="3">
    <source>
        <dbReference type="Proteomes" id="UP000663866"/>
    </source>
</evidence>
<proteinExistence type="predicted"/>
<sequence>QSSLKNVRIVGFSTDGDPKYMRTMRLVTGFFATLPNIKLNSYTNTFYVKIPKEWNWYFLGDSHLFLCFQDAIHLCAKLRNRLLSRTANMLIGNHCISIDYLSTLIRNIPKLRHGLVKSDIFPQDRQNFSSCVKIRSDDVTKCLAEIHESDGIIMYIRLLRSIMIACIEKLITSINRLYYALFSVFVSRLWYIWIDYMPKVDLEKSLYELSGITTNNKKRNNFSLPITLT</sequence>
<protein>
    <submittedName>
        <fullName evidence="2">Uncharacterized protein</fullName>
    </submittedName>
</protein>
<dbReference type="EMBL" id="CAJOBG010058640">
    <property type="protein sequence ID" value="CAF4536045.1"/>
    <property type="molecule type" value="Genomic_DNA"/>
</dbReference>
<feature type="non-terminal residue" evidence="2">
    <location>
        <position position="229"/>
    </location>
</feature>
<dbReference type="AlphaFoldDB" id="A0A820XTB5"/>
<keyword evidence="1" id="KW-0812">Transmembrane</keyword>
<feature type="non-terminal residue" evidence="2">
    <location>
        <position position="1"/>
    </location>
</feature>
<evidence type="ECO:0000313" key="2">
    <source>
        <dbReference type="EMBL" id="CAF4536045.1"/>
    </source>
</evidence>
<comment type="caution">
    <text evidence="2">The sequence shown here is derived from an EMBL/GenBank/DDBJ whole genome shotgun (WGS) entry which is preliminary data.</text>
</comment>
<name>A0A820XTB5_9BILA</name>
<keyword evidence="1" id="KW-1133">Transmembrane helix</keyword>
<accession>A0A820XTB5</accession>